<dbReference type="AlphaFoldDB" id="A0A840G3T6"/>
<accession>A0A840G3T6</accession>
<evidence type="ECO:0000313" key="2">
    <source>
        <dbReference type="Proteomes" id="UP000524450"/>
    </source>
</evidence>
<gene>
    <name evidence="1" type="ORF">GGD71_004732</name>
</gene>
<dbReference type="RefSeq" id="WP_184641025.1">
    <property type="nucleotide sequence ID" value="NZ_JACIFZ010000006.1"/>
</dbReference>
<protein>
    <submittedName>
        <fullName evidence="1">Uncharacterized protein</fullName>
    </submittedName>
</protein>
<reference evidence="1 2" key="1">
    <citation type="submission" date="2020-08" db="EMBL/GenBank/DDBJ databases">
        <title>Genomic Encyclopedia of Type Strains, Phase IV (KMG-V): Genome sequencing to study the core and pangenomes of soil and plant-associated prokaryotes.</title>
        <authorList>
            <person name="Whitman W."/>
        </authorList>
    </citation>
    <scope>NUCLEOTIDE SEQUENCE [LARGE SCALE GENOMIC DNA]</scope>
    <source>
        <strain evidence="1 2">34/80</strain>
    </source>
</reference>
<sequence length="83" mass="9277">MPAVRLEGYIELAGYFVALCAAQGRHGWCSWAQFMPDLEFGDGCTKIPVFRHRVPGLFATKEDSLDAAFEYAYRVVEDDAIEG</sequence>
<comment type="caution">
    <text evidence="1">The sequence shown here is derived from an EMBL/GenBank/DDBJ whole genome shotgun (WGS) entry which is preliminary data.</text>
</comment>
<dbReference type="Proteomes" id="UP000524450">
    <property type="component" value="Unassembled WGS sequence"/>
</dbReference>
<name>A0A840G3T6_9BURK</name>
<organism evidence="1 2">
    <name type="scientific">Variovorax guangxiensis</name>
    <dbReference type="NCBI Taxonomy" id="1775474"/>
    <lineage>
        <taxon>Bacteria</taxon>
        <taxon>Pseudomonadati</taxon>
        <taxon>Pseudomonadota</taxon>
        <taxon>Betaproteobacteria</taxon>
        <taxon>Burkholderiales</taxon>
        <taxon>Comamonadaceae</taxon>
        <taxon>Variovorax</taxon>
    </lineage>
</organism>
<evidence type="ECO:0000313" key="1">
    <source>
        <dbReference type="EMBL" id="MBB4223941.1"/>
    </source>
</evidence>
<proteinExistence type="predicted"/>
<dbReference type="EMBL" id="JACIFZ010000006">
    <property type="protein sequence ID" value="MBB4223941.1"/>
    <property type="molecule type" value="Genomic_DNA"/>
</dbReference>